<dbReference type="SUPFAM" id="SSF55874">
    <property type="entry name" value="ATPase domain of HSP90 chaperone/DNA topoisomerase II/histidine kinase"/>
    <property type="match status" value="1"/>
</dbReference>
<dbReference type="Gene3D" id="3.30.565.10">
    <property type="entry name" value="Histidine kinase-like ATPase, C-terminal domain"/>
    <property type="match status" value="1"/>
</dbReference>
<protein>
    <recommendedName>
        <fullName evidence="16">Circadian input-output histidine kinase CikA</fullName>
        <ecNumber evidence="4">2.7.13.3</ecNumber>
    </recommendedName>
    <alternativeName>
        <fullName evidence="5">Stage 0 sporulation protein A homolog</fullName>
    </alternativeName>
</protein>
<dbReference type="PANTHER" id="PTHR45339:SF1">
    <property type="entry name" value="HYBRID SIGNAL TRANSDUCTION HISTIDINE KINASE J"/>
    <property type="match status" value="1"/>
</dbReference>
<sequence>MSFISDYKLKKNELRKLEFEYNLSNIEIRRRMSDELARDDLRYERIRNIDDKHDRKNALKDLEKQDEEVIKRCKKRLEKNTKEYKRKKKLIKSGTGHKEIYESNEFTNYIDDDYDVFLVSGFMHDLDEENASVLDSKKTPIFLDPKMNDKIKNTIFRYFICLVAFLFVLFLDYEINMKGLNYLDIFIYTLVSSLVYGIIAVLFDEYHAYAVFFLNFFSTIFFKELISTSYAMIIDVVGIFFIGLFKDREIYSHLKSTLIGAFALFIFNSGLYILVYDVIMQLDKTLGRENVIIMSILASFIKNILVHMILYIFLKIIPIRKRMHIGRYCKMKDQYLDYYRLRKIMKKKNVSNIMTVLLFSIVAFLTVFAIVSSNMLLPSLGNAVNVMNESGQKIENQDYHSLNFVYNYSGITYDIKLFIMLMCLAIPLTSIVNRILQKRITEPISNMASTMNRFIGKTDTNRMLLKDAVANLDIKSNDEIGELYEAVKVVTIEVTDQLDYLEREKTLINEVEVANRANKAKSDFLSSMSHEIRTPLNAILGMDEMIIRETDSEEILEYATAVRSSGNSLLNLINDILDFSRIEAGKLEIIDVDYDLSSLCNDLINTINVKAKNKNLDLHVNVNPDMPYLLNGDEIRIKQIIINILTNAVKYTNEGSITLNITGETLENDKLRLTVHVIDTGIGIKPEDMEKLYKPFERIEESRNRNVEGTGLGMSIVKNLLNLMDSRLEVSSEYGKGSDFGFSIIQDIVSHEAIGDFNKRYKESLKKLKKYQESFQAPEARILVVDDTPINLTVVEGLLKFTRIQIDTAESGFDAIDLCKENVYDLILLDHRMPKMDGIETLMQIRIREDSKNIKTLAIALTANAGAGAREEYIKKGFTDYIPKPINATQLESMLVEYLPEDKLLYPGDKGFVENGEANKPLENVEEDEFLKALDAIEGIDAKQALVNSGSKEILENVVKNFHEAIKDNADMIEMYYNENNIKDYTILVHALKSSARLIGAMDLSEQAKYLEQCGNEFNIAQIEEKTGHLLKTYREYIDKLQIFVDEENEEDKEEISLSDLADAYSAIKEMVSVDDFDDAKDIITQLNDYKIPDTEKEKYKEVVKAINRVDREKLLTIL</sequence>
<dbReference type="Pfam" id="PF00072">
    <property type="entry name" value="Response_reg"/>
    <property type="match status" value="1"/>
</dbReference>
<evidence type="ECO:0000256" key="6">
    <source>
        <dbReference type="ARBA" id="ARBA00022475"/>
    </source>
</evidence>
<evidence type="ECO:0000256" key="16">
    <source>
        <dbReference type="ARBA" id="ARBA00074306"/>
    </source>
</evidence>
<comment type="catalytic activity">
    <reaction evidence="1">
        <text>ATP + protein L-histidine = ADP + protein N-phospho-L-histidine.</text>
        <dbReference type="EC" id="2.7.13.3"/>
    </reaction>
</comment>
<feature type="domain" description="HPt" evidence="22">
    <location>
        <begin position="951"/>
        <end position="1048"/>
    </location>
</feature>
<dbReference type="SUPFAM" id="SSF52172">
    <property type="entry name" value="CheY-like"/>
    <property type="match status" value="1"/>
</dbReference>
<dbReference type="SUPFAM" id="SSF47226">
    <property type="entry name" value="Histidine-containing phosphotransfer domain, HPT domain"/>
    <property type="match status" value="1"/>
</dbReference>
<feature type="transmembrane region" description="Helical" evidence="19">
    <location>
        <begin position="350"/>
        <end position="371"/>
    </location>
</feature>
<dbReference type="AlphaFoldDB" id="A0A1G9WPG7"/>
<evidence type="ECO:0000256" key="5">
    <source>
        <dbReference type="ARBA" id="ARBA00018672"/>
    </source>
</evidence>
<evidence type="ECO:0000256" key="8">
    <source>
        <dbReference type="ARBA" id="ARBA00022692"/>
    </source>
</evidence>
<feature type="modified residue" description="Phosphohistidine" evidence="17">
    <location>
        <position position="990"/>
    </location>
</feature>
<dbReference type="FunFam" id="3.30.565.10:FF:000010">
    <property type="entry name" value="Sensor histidine kinase RcsC"/>
    <property type="match status" value="1"/>
</dbReference>
<keyword evidence="7 18" id="KW-0597">Phosphoprotein</keyword>
<evidence type="ECO:0000256" key="18">
    <source>
        <dbReference type="PROSITE-ProRule" id="PRU00169"/>
    </source>
</evidence>
<evidence type="ECO:0000256" key="9">
    <source>
        <dbReference type="ARBA" id="ARBA00022741"/>
    </source>
</evidence>
<dbReference type="RefSeq" id="WP_074521451.1">
    <property type="nucleotide sequence ID" value="NZ_FNHZ01000003.1"/>
</dbReference>
<comment type="function">
    <text evidence="15">May play the central regulatory role in sporulation. It may be an element of the effector pathway responsible for the activation of sporulation genes in response to nutritional stress. Spo0A may act in concert with spo0H (a sigma factor) to control the expression of some genes that are critical to the sporulation process.</text>
</comment>
<keyword evidence="12 19" id="KW-1133">Transmembrane helix</keyword>
<evidence type="ECO:0000313" key="24">
    <source>
        <dbReference type="Proteomes" id="UP000187651"/>
    </source>
</evidence>
<dbReference type="GO" id="GO:0005524">
    <property type="term" value="F:ATP binding"/>
    <property type="evidence" value="ECO:0007669"/>
    <property type="project" value="UniProtKB-KW"/>
</dbReference>
<evidence type="ECO:0000256" key="13">
    <source>
        <dbReference type="ARBA" id="ARBA00023012"/>
    </source>
</evidence>
<dbReference type="InterPro" id="IPR005467">
    <property type="entry name" value="His_kinase_dom"/>
</dbReference>
<dbReference type="SMART" id="SM00448">
    <property type="entry name" value="REC"/>
    <property type="match status" value="1"/>
</dbReference>
<dbReference type="EC" id="2.7.13.3" evidence="4"/>
<keyword evidence="13" id="KW-0902">Two-component regulatory system</keyword>
<dbReference type="PROSITE" id="PS50109">
    <property type="entry name" value="HIS_KIN"/>
    <property type="match status" value="1"/>
</dbReference>
<dbReference type="SMART" id="SM00387">
    <property type="entry name" value="HATPase_c"/>
    <property type="match status" value="1"/>
</dbReference>
<comment type="subcellular location">
    <subcellularLocation>
        <location evidence="2">Cell membrane</location>
        <topology evidence="2">Multi-pass membrane protein</topology>
    </subcellularLocation>
</comment>
<dbReference type="InterPro" id="IPR036890">
    <property type="entry name" value="HATPase_C_sf"/>
</dbReference>
<feature type="transmembrane region" description="Helical" evidence="19">
    <location>
        <begin position="257"/>
        <end position="279"/>
    </location>
</feature>
<dbReference type="GO" id="GO:0000155">
    <property type="term" value="F:phosphorelay sensor kinase activity"/>
    <property type="evidence" value="ECO:0007669"/>
    <property type="project" value="InterPro"/>
</dbReference>
<feature type="domain" description="Response regulatory" evidence="21">
    <location>
        <begin position="781"/>
        <end position="899"/>
    </location>
</feature>
<evidence type="ECO:0000256" key="3">
    <source>
        <dbReference type="ARBA" id="ARBA00006402"/>
    </source>
</evidence>
<comment type="similarity">
    <text evidence="3">In the N-terminal section; belongs to the phytochrome family.</text>
</comment>
<dbReference type="GO" id="GO:0005886">
    <property type="term" value="C:plasma membrane"/>
    <property type="evidence" value="ECO:0007669"/>
    <property type="project" value="UniProtKB-SubCell"/>
</dbReference>
<dbReference type="InterPro" id="IPR036641">
    <property type="entry name" value="HPT_dom_sf"/>
</dbReference>
<feature type="transmembrane region" description="Helical" evidence="19">
    <location>
        <begin position="228"/>
        <end position="245"/>
    </location>
</feature>
<keyword evidence="10 23" id="KW-0418">Kinase</keyword>
<organism evidence="23 24">
    <name type="scientific">Lachnospira pectinoschiza</name>
    <dbReference type="NCBI Taxonomy" id="28052"/>
    <lineage>
        <taxon>Bacteria</taxon>
        <taxon>Bacillati</taxon>
        <taxon>Bacillota</taxon>
        <taxon>Clostridia</taxon>
        <taxon>Lachnospirales</taxon>
        <taxon>Lachnospiraceae</taxon>
        <taxon>Lachnospira</taxon>
    </lineage>
</organism>
<feature type="transmembrane region" description="Helical" evidence="19">
    <location>
        <begin position="155"/>
        <end position="173"/>
    </location>
</feature>
<dbReference type="SUPFAM" id="SSF47384">
    <property type="entry name" value="Homodimeric domain of signal transducing histidine kinase"/>
    <property type="match status" value="1"/>
</dbReference>
<evidence type="ECO:0000256" key="14">
    <source>
        <dbReference type="ARBA" id="ARBA00023136"/>
    </source>
</evidence>
<keyword evidence="9" id="KW-0547">Nucleotide-binding</keyword>
<dbReference type="InterPro" id="IPR003661">
    <property type="entry name" value="HisK_dim/P_dom"/>
</dbReference>
<evidence type="ECO:0000256" key="4">
    <source>
        <dbReference type="ARBA" id="ARBA00012438"/>
    </source>
</evidence>
<dbReference type="PROSITE" id="PS50894">
    <property type="entry name" value="HPT"/>
    <property type="match status" value="1"/>
</dbReference>
<dbReference type="SMART" id="SM00388">
    <property type="entry name" value="HisKA"/>
    <property type="match status" value="1"/>
</dbReference>
<dbReference type="Gene3D" id="3.40.50.2300">
    <property type="match status" value="1"/>
</dbReference>
<keyword evidence="6" id="KW-1003">Cell membrane</keyword>
<evidence type="ECO:0000256" key="10">
    <source>
        <dbReference type="ARBA" id="ARBA00022777"/>
    </source>
</evidence>
<dbReference type="CDD" id="cd16922">
    <property type="entry name" value="HATPase_EvgS-ArcB-TorS-like"/>
    <property type="match status" value="1"/>
</dbReference>
<dbReference type="InterPro" id="IPR008207">
    <property type="entry name" value="Sig_transdc_His_kin_Hpt_dom"/>
</dbReference>
<evidence type="ECO:0000256" key="1">
    <source>
        <dbReference type="ARBA" id="ARBA00000085"/>
    </source>
</evidence>
<evidence type="ECO:0000256" key="12">
    <source>
        <dbReference type="ARBA" id="ARBA00022989"/>
    </source>
</evidence>
<evidence type="ECO:0000313" key="23">
    <source>
        <dbReference type="EMBL" id="SDM86287.1"/>
    </source>
</evidence>
<evidence type="ECO:0000256" key="19">
    <source>
        <dbReference type="SAM" id="Phobius"/>
    </source>
</evidence>
<keyword evidence="8 19" id="KW-0812">Transmembrane</keyword>
<dbReference type="Gene3D" id="1.10.287.130">
    <property type="match status" value="1"/>
</dbReference>
<feature type="domain" description="Histidine kinase" evidence="20">
    <location>
        <begin position="527"/>
        <end position="748"/>
    </location>
</feature>
<dbReference type="InterPro" id="IPR036097">
    <property type="entry name" value="HisK_dim/P_sf"/>
</dbReference>
<accession>A0A1G9WPG7</accession>
<evidence type="ECO:0000259" key="20">
    <source>
        <dbReference type="PROSITE" id="PS50109"/>
    </source>
</evidence>
<dbReference type="CDD" id="cd17546">
    <property type="entry name" value="REC_hyHK_CKI1_RcsC-like"/>
    <property type="match status" value="1"/>
</dbReference>
<dbReference type="InterPro" id="IPR004358">
    <property type="entry name" value="Sig_transdc_His_kin-like_C"/>
</dbReference>
<proteinExistence type="inferred from homology"/>
<dbReference type="CDD" id="cd00082">
    <property type="entry name" value="HisKA"/>
    <property type="match status" value="1"/>
</dbReference>
<dbReference type="InterPro" id="IPR001789">
    <property type="entry name" value="Sig_transdc_resp-reg_receiver"/>
</dbReference>
<dbReference type="Pfam" id="PF02518">
    <property type="entry name" value="HATPase_c"/>
    <property type="match status" value="1"/>
</dbReference>
<dbReference type="PRINTS" id="PR00344">
    <property type="entry name" value="BCTRLSENSOR"/>
</dbReference>
<evidence type="ECO:0000256" key="15">
    <source>
        <dbReference type="ARBA" id="ARBA00024867"/>
    </source>
</evidence>
<keyword evidence="24" id="KW-1185">Reference proteome</keyword>
<feature type="modified residue" description="4-aspartylphosphate" evidence="18">
    <location>
        <position position="830"/>
    </location>
</feature>
<gene>
    <name evidence="23" type="ORF">SAMN05216544_1288</name>
</gene>
<keyword evidence="14 19" id="KW-0472">Membrane</keyword>
<evidence type="ECO:0000256" key="7">
    <source>
        <dbReference type="ARBA" id="ARBA00022553"/>
    </source>
</evidence>
<evidence type="ECO:0000256" key="11">
    <source>
        <dbReference type="ARBA" id="ARBA00022840"/>
    </source>
</evidence>
<keyword evidence="10 23" id="KW-0808">Transferase</keyword>
<dbReference type="Gene3D" id="6.10.340.10">
    <property type="match status" value="1"/>
</dbReference>
<feature type="transmembrane region" description="Helical" evidence="19">
    <location>
        <begin position="291"/>
        <end position="314"/>
    </location>
</feature>
<dbReference type="EMBL" id="FNHZ01000003">
    <property type="protein sequence ID" value="SDM86287.1"/>
    <property type="molecule type" value="Genomic_DNA"/>
</dbReference>
<dbReference type="InterPro" id="IPR011006">
    <property type="entry name" value="CheY-like_superfamily"/>
</dbReference>
<reference evidence="24" key="1">
    <citation type="submission" date="2016-10" db="EMBL/GenBank/DDBJ databases">
        <authorList>
            <person name="Varghese N."/>
            <person name="Submissions S."/>
        </authorList>
    </citation>
    <scope>NUCLEOTIDE SEQUENCE [LARGE SCALE GENOMIC DNA]</scope>
    <source>
        <strain evidence="24">M83</strain>
    </source>
</reference>
<dbReference type="Gene3D" id="1.20.120.160">
    <property type="entry name" value="HPT domain"/>
    <property type="match status" value="1"/>
</dbReference>
<dbReference type="PROSITE" id="PS50110">
    <property type="entry name" value="RESPONSE_REGULATORY"/>
    <property type="match status" value="1"/>
</dbReference>
<evidence type="ECO:0000256" key="17">
    <source>
        <dbReference type="PROSITE-ProRule" id="PRU00110"/>
    </source>
</evidence>
<dbReference type="Pfam" id="PF00512">
    <property type="entry name" value="HisKA"/>
    <property type="match status" value="1"/>
</dbReference>
<name>A0A1G9WPG7_9FIRM</name>
<feature type="transmembrane region" description="Helical" evidence="19">
    <location>
        <begin position="206"/>
        <end position="222"/>
    </location>
</feature>
<keyword evidence="11" id="KW-0067">ATP-binding</keyword>
<evidence type="ECO:0000259" key="21">
    <source>
        <dbReference type="PROSITE" id="PS50110"/>
    </source>
</evidence>
<dbReference type="PANTHER" id="PTHR45339">
    <property type="entry name" value="HYBRID SIGNAL TRANSDUCTION HISTIDINE KINASE J"/>
    <property type="match status" value="1"/>
</dbReference>
<dbReference type="InterPro" id="IPR003594">
    <property type="entry name" value="HATPase_dom"/>
</dbReference>
<dbReference type="OrthoDB" id="9813048at2"/>
<dbReference type="Proteomes" id="UP000187651">
    <property type="component" value="Unassembled WGS sequence"/>
</dbReference>
<evidence type="ECO:0000256" key="2">
    <source>
        <dbReference type="ARBA" id="ARBA00004651"/>
    </source>
</evidence>
<feature type="transmembrane region" description="Helical" evidence="19">
    <location>
        <begin position="179"/>
        <end position="199"/>
    </location>
</feature>
<evidence type="ECO:0000259" key="22">
    <source>
        <dbReference type="PROSITE" id="PS50894"/>
    </source>
</evidence>